<organism evidence="1 2">
    <name type="scientific">Eggerthella guodeyinii</name>
    <dbReference type="NCBI Taxonomy" id="2690837"/>
    <lineage>
        <taxon>Bacteria</taxon>
        <taxon>Bacillati</taxon>
        <taxon>Actinomycetota</taxon>
        <taxon>Coriobacteriia</taxon>
        <taxon>Eggerthellales</taxon>
        <taxon>Eggerthellaceae</taxon>
        <taxon>Eggerthella</taxon>
    </lineage>
</organism>
<reference evidence="1 2" key="1">
    <citation type="submission" date="2020-10" db="EMBL/GenBank/DDBJ databases">
        <title>Eggerthella sp. nov., isolated from human feces.</title>
        <authorList>
            <person name="Yajun G."/>
        </authorList>
    </citation>
    <scope>NUCLEOTIDE SEQUENCE [LARGE SCALE GENOMIC DNA]</scope>
    <source>
        <strain evidence="1 2">HF-1101</strain>
    </source>
</reference>
<name>A0A6L7IMH3_9ACTN</name>
<evidence type="ECO:0008006" key="3">
    <source>
        <dbReference type="Google" id="ProtNLM"/>
    </source>
</evidence>
<evidence type="ECO:0000313" key="1">
    <source>
        <dbReference type="EMBL" id="QOS68334.1"/>
    </source>
</evidence>
<protein>
    <recommendedName>
        <fullName evidence="3">Type II secretion system protein</fullName>
    </recommendedName>
</protein>
<dbReference type="AlphaFoldDB" id="A0A6L7IMH3"/>
<proteinExistence type="predicted"/>
<evidence type="ECO:0000313" key="2">
    <source>
        <dbReference type="Proteomes" id="UP000478463"/>
    </source>
</evidence>
<sequence length="111" mass="11807">MMRLLDKVYSKLADQRGDSMVEALAAILIAVLGATMLATMVMASVSVTSRSERVLHASYAAESSLLSSSPNIGSVTVVMPDGEDGTTTSQSIKVMLYSSGGYNYYREGQSK</sequence>
<accession>A0A6L7IMH3</accession>
<dbReference type="KEGG" id="egd:GS424_000190"/>
<dbReference type="EMBL" id="CP063310">
    <property type="protein sequence ID" value="QOS68334.1"/>
    <property type="molecule type" value="Genomic_DNA"/>
</dbReference>
<gene>
    <name evidence="1" type="ORF">GS424_000190</name>
</gene>
<dbReference type="RefSeq" id="WP_160940804.1">
    <property type="nucleotide sequence ID" value="NZ_CP063310.1"/>
</dbReference>
<dbReference type="Proteomes" id="UP000478463">
    <property type="component" value="Chromosome"/>
</dbReference>